<feature type="compositionally biased region" description="Basic and acidic residues" evidence="5">
    <location>
        <begin position="99"/>
        <end position="112"/>
    </location>
</feature>
<feature type="region of interest" description="Disordered" evidence="5">
    <location>
        <begin position="1"/>
        <end position="80"/>
    </location>
</feature>
<feature type="compositionally biased region" description="Basic residues" evidence="5">
    <location>
        <begin position="113"/>
        <end position="128"/>
    </location>
</feature>
<comment type="caution">
    <text evidence="6">The sequence shown here is derived from an EMBL/GenBank/DDBJ whole genome shotgun (WGS) entry which is preliminary data.</text>
</comment>
<feature type="region of interest" description="Disordered" evidence="5">
    <location>
        <begin position="96"/>
        <end position="128"/>
    </location>
</feature>
<reference evidence="6" key="1">
    <citation type="submission" date="2023-06" db="EMBL/GenBank/DDBJ databases">
        <title>Genome-scale phylogeny and comparative genomics of the fungal order Sordariales.</title>
        <authorList>
            <consortium name="Lawrence Berkeley National Laboratory"/>
            <person name="Hensen N."/>
            <person name="Bonometti L."/>
            <person name="Westerberg I."/>
            <person name="Brannstrom I.O."/>
            <person name="Guillou S."/>
            <person name="Cros-Aarteil S."/>
            <person name="Calhoun S."/>
            <person name="Haridas S."/>
            <person name="Kuo A."/>
            <person name="Mondo S."/>
            <person name="Pangilinan J."/>
            <person name="Riley R."/>
            <person name="Labutti K."/>
            <person name="Andreopoulos B."/>
            <person name="Lipzen A."/>
            <person name="Chen C."/>
            <person name="Yanf M."/>
            <person name="Daum C."/>
            <person name="Ng V."/>
            <person name="Clum A."/>
            <person name="Steindorff A."/>
            <person name="Ohm R."/>
            <person name="Martin F."/>
            <person name="Silar P."/>
            <person name="Natvig D."/>
            <person name="Lalanne C."/>
            <person name="Gautier V."/>
            <person name="Ament-Velasquez S.L."/>
            <person name="Kruys A."/>
            <person name="Hutchinson M.I."/>
            <person name="Powell A.J."/>
            <person name="Barry K."/>
            <person name="Miller A.N."/>
            <person name="Grigoriev I.V."/>
            <person name="Debuchy R."/>
            <person name="Gladieux P."/>
            <person name="Thoren M.H."/>
            <person name="Johannesson H."/>
        </authorList>
    </citation>
    <scope>NUCLEOTIDE SEQUENCE</scope>
    <source>
        <strain evidence="6">8032-3</strain>
    </source>
</reference>
<organism evidence="6 7">
    <name type="scientific">Phialemonium atrogriseum</name>
    <dbReference type="NCBI Taxonomy" id="1093897"/>
    <lineage>
        <taxon>Eukaryota</taxon>
        <taxon>Fungi</taxon>
        <taxon>Dikarya</taxon>
        <taxon>Ascomycota</taxon>
        <taxon>Pezizomycotina</taxon>
        <taxon>Sordariomycetes</taxon>
        <taxon>Sordariomycetidae</taxon>
        <taxon>Cephalothecales</taxon>
        <taxon>Cephalothecaceae</taxon>
        <taxon>Phialemonium</taxon>
    </lineage>
</organism>
<dbReference type="AlphaFoldDB" id="A0AAJ0C4L2"/>
<name>A0AAJ0C4L2_9PEZI</name>
<comment type="subcellular location">
    <subcellularLocation>
        <location evidence="1">Nucleus</location>
        <location evidence="1">Nucleolus</location>
    </subcellularLocation>
</comment>
<evidence type="ECO:0000256" key="2">
    <source>
        <dbReference type="ARBA" id="ARBA00011022"/>
    </source>
</evidence>
<dbReference type="GO" id="GO:0030688">
    <property type="term" value="C:preribosome, small subunit precursor"/>
    <property type="evidence" value="ECO:0007669"/>
    <property type="project" value="InterPro"/>
</dbReference>
<dbReference type="Proteomes" id="UP001244011">
    <property type="component" value="Unassembled WGS sequence"/>
</dbReference>
<evidence type="ECO:0000313" key="7">
    <source>
        <dbReference type="Proteomes" id="UP001244011"/>
    </source>
</evidence>
<dbReference type="Pfam" id="PF15341">
    <property type="entry name" value="SLX9"/>
    <property type="match status" value="1"/>
</dbReference>
<evidence type="ECO:0000256" key="1">
    <source>
        <dbReference type="ARBA" id="ARBA00004604"/>
    </source>
</evidence>
<proteinExistence type="inferred from homology"/>
<dbReference type="GO" id="GO:0030686">
    <property type="term" value="C:90S preribosome"/>
    <property type="evidence" value="ECO:0007669"/>
    <property type="project" value="InterPro"/>
</dbReference>
<evidence type="ECO:0000256" key="5">
    <source>
        <dbReference type="SAM" id="MobiDB-lite"/>
    </source>
</evidence>
<comment type="similarity">
    <text evidence="2">Belongs to the SLX9 family.</text>
</comment>
<dbReference type="InterPro" id="IPR028160">
    <property type="entry name" value="Slx9-like"/>
</dbReference>
<dbReference type="GeneID" id="85315361"/>
<sequence>MAPRPPTQPKRPTARAKALARLRDPLLPRKLHRPDNAVTDSFADTKRDRRQIRRSAFVSRIAKSAPGSGGGAAQKRRRPNKKLVATLESLGDALGDIEVAPRGDDGEQDGARGKVRHRSIASRPGALRRKEKVVRGEMERFSRSLAQLATLPGAGGKGEGGAAAAAEAMETEAAGVAAAVPASASSSSTSSRFAALRGFITATMEQNPAFVGKG</sequence>
<dbReference type="GO" id="GO:0000462">
    <property type="term" value="P:maturation of SSU-rRNA from tricistronic rRNA transcript (SSU-rRNA, 5.8S rRNA, LSU-rRNA)"/>
    <property type="evidence" value="ECO:0007669"/>
    <property type="project" value="InterPro"/>
</dbReference>
<evidence type="ECO:0000256" key="4">
    <source>
        <dbReference type="ARBA" id="ARBA00023242"/>
    </source>
</evidence>
<protein>
    <recommendedName>
        <fullName evidence="3">Ribosome biogenesis protein SLX9</fullName>
    </recommendedName>
</protein>
<dbReference type="EMBL" id="MU839001">
    <property type="protein sequence ID" value="KAK1770060.1"/>
    <property type="molecule type" value="Genomic_DNA"/>
</dbReference>
<evidence type="ECO:0000256" key="3">
    <source>
        <dbReference type="ARBA" id="ARBA00021321"/>
    </source>
</evidence>
<dbReference type="GO" id="GO:0005730">
    <property type="term" value="C:nucleolus"/>
    <property type="evidence" value="ECO:0007669"/>
    <property type="project" value="UniProtKB-SubCell"/>
</dbReference>
<gene>
    <name evidence="6" type="ORF">QBC33DRAFT_603064</name>
</gene>
<keyword evidence="4" id="KW-0539">Nucleus</keyword>
<evidence type="ECO:0000313" key="6">
    <source>
        <dbReference type="EMBL" id="KAK1770060.1"/>
    </source>
</evidence>
<keyword evidence="7" id="KW-1185">Reference proteome</keyword>
<accession>A0AAJ0C4L2</accession>
<dbReference type="RefSeq" id="XP_060286273.1">
    <property type="nucleotide sequence ID" value="XM_060432174.1"/>
</dbReference>